<dbReference type="InterPro" id="IPR006143">
    <property type="entry name" value="RND_pump_MFP"/>
</dbReference>
<comment type="similarity">
    <text evidence="1">Belongs to the membrane fusion protein (MFP) (TC 8.A.1) family.</text>
</comment>
<dbReference type="Gene3D" id="1.10.287.470">
    <property type="entry name" value="Helix hairpin bin"/>
    <property type="match status" value="1"/>
</dbReference>
<evidence type="ECO:0000313" key="5">
    <source>
        <dbReference type="EMBL" id="SFJ84762.1"/>
    </source>
</evidence>
<feature type="domain" description="Multidrug resistance protein MdtA-like C-terminal permuted SH3" evidence="4">
    <location>
        <begin position="277"/>
        <end position="331"/>
    </location>
</feature>
<evidence type="ECO:0000256" key="1">
    <source>
        <dbReference type="ARBA" id="ARBA00009477"/>
    </source>
</evidence>
<evidence type="ECO:0000256" key="2">
    <source>
        <dbReference type="SAM" id="Coils"/>
    </source>
</evidence>
<dbReference type="Pfam" id="PF25967">
    <property type="entry name" value="RND-MFP_C"/>
    <property type="match status" value="1"/>
</dbReference>
<dbReference type="NCBIfam" id="TIGR01730">
    <property type="entry name" value="RND_mfp"/>
    <property type="match status" value="1"/>
</dbReference>
<dbReference type="RefSeq" id="WP_082715290.1">
    <property type="nucleotide sequence ID" value="NZ_FORY01000012.1"/>
</dbReference>
<dbReference type="PANTHER" id="PTHR30469:SF38">
    <property type="entry name" value="HLYD FAMILY SECRETION PROTEIN"/>
    <property type="match status" value="1"/>
</dbReference>
<dbReference type="EMBL" id="FORY01000012">
    <property type="protein sequence ID" value="SFJ84762.1"/>
    <property type="molecule type" value="Genomic_DNA"/>
</dbReference>
<feature type="coiled-coil region" evidence="2">
    <location>
        <begin position="92"/>
        <end position="160"/>
    </location>
</feature>
<dbReference type="GO" id="GO:1990281">
    <property type="term" value="C:efflux pump complex"/>
    <property type="evidence" value="ECO:0007669"/>
    <property type="project" value="TreeGrafter"/>
</dbReference>
<reference evidence="5 6" key="1">
    <citation type="submission" date="2016-10" db="EMBL/GenBank/DDBJ databases">
        <authorList>
            <person name="de Groot N.N."/>
        </authorList>
    </citation>
    <scope>NUCLEOTIDE SEQUENCE [LARGE SCALE GENOMIC DNA]</scope>
    <source>
        <strain evidence="5 6">CGMCC 1.8891</strain>
    </source>
</reference>
<dbReference type="Gene3D" id="2.40.30.170">
    <property type="match status" value="1"/>
</dbReference>
<sequence length="351" mass="36900">MGIRKALGLIGIAMLPQSVSAETPLAVELVEAQVQPVVQELRLVGAVEASDSFPASFRRGGQIDLMNAEVGAHFKAGEVIARIDPTNIEAELDAAKANLDAAEAALVQADQARTRAQNLLDRGVGTQAQYDEAQQDYLEAKATRDQASALLETAQQAKDDTVLRADRDVTVTERFVDLGEVVSAGMAVVQLAPEDKLQAVFLAPDAAGLSKIRGREVELDPTGPLSAFAATVTEVLPVLTETGTVEIHADIPAEQVGTIPIGTSITGRATIMTEERIILPWTALSAKSDGPAVWVVDPDSATVSLRPVEIAGYGDDHIEVSEGLSEGETVVGAGSHLLYDGRAVQAVEVAQ</sequence>
<keyword evidence="2" id="KW-0175">Coiled coil</keyword>
<accession>A0A1I3UPB7</accession>
<keyword evidence="6" id="KW-1185">Reference proteome</keyword>
<name>A0A1I3UPB7_9RHOB</name>
<evidence type="ECO:0000256" key="3">
    <source>
        <dbReference type="SAM" id="SignalP"/>
    </source>
</evidence>
<proteinExistence type="inferred from homology"/>
<evidence type="ECO:0000259" key="4">
    <source>
        <dbReference type="Pfam" id="PF25967"/>
    </source>
</evidence>
<protein>
    <submittedName>
        <fullName evidence="5">RND family efflux transporter, MFP subunit</fullName>
    </submittedName>
</protein>
<evidence type="ECO:0000313" key="6">
    <source>
        <dbReference type="Proteomes" id="UP000183299"/>
    </source>
</evidence>
<feature type="signal peptide" evidence="3">
    <location>
        <begin position="1"/>
        <end position="21"/>
    </location>
</feature>
<dbReference type="AlphaFoldDB" id="A0A1I3UPB7"/>
<dbReference type="OrthoDB" id="9813967at2"/>
<dbReference type="Gene3D" id="2.40.50.100">
    <property type="match status" value="1"/>
</dbReference>
<dbReference type="PANTHER" id="PTHR30469">
    <property type="entry name" value="MULTIDRUG RESISTANCE PROTEIN MDTA"/>
    <property type="match status" value="1"/>
</dbReference>
<keyword evidence="3" id="KW-0732">Signal</keyword>
<dbReference type="GeneID" id="98666014"/>
<dbReference type="Proteomes" id="UP000183299">
    <property type="component" value="Unassembled WGS sequence"/>
</dbReference>
<organism evidence="5 6">
    <name type="scientific">Celeribacter halophilus</name>
    <dbReference type="NCBI Taxonomy" id="576117"/>
    <lineage>
        <taxon>Bacteria</taxon>
        <taxon>Pseudomonadati</taxon>
        <taxon>Pseudomonadota</taxon>
        <taxon>Alphaproteobacteria</taxon>
        <taxon>Rhodobacterales</taxon>
        <taxon>Roseobacteraceae</taxon>
        <taxon>Celeribacter</taxon>
    </lineage>
</organism>
<dbReference type="InterPro" id="IPR058627">
    <property type="entry name" value="MdtA-like_C"/>
</dbReference>
<dbReference type="STRING" id="576117.SAMN04488138_11225"/>
<gene>
    <name evidence="5" type="ORF">SAMN04488138_11225</name>
</gene>
<feature type="chain" id="PRO_5010213278" evidence="3">
    <location>
        <begin position="22"/>
        <end position="351"/>
    </location>
</feature>
<dbReference type="SUPFAM" id="SSF111369">
    <property type="entry name" value="HlyD-like secretion proteins"/>
    <property type="match status" value="1"/>
</dbReference>
<dbReference type="Gene3D" id="2.40.420.20">
    <property type="match status" value="1"/>
</dbReference>
<dbReference type="GO" id="GO:0015562">
    <property type="term" value="F:efflux transmembrane transporter activity"/>
    <property type="evidence" value="ECO:0007669"/>
    <property type="project" value="TreeGrafter"/>
</dbReference>